<dbReference type="SUPFAM" id="SSF50998">
    <property type="entry name" value="Quinoprotein alcohol dehydrogenase-like"/>
    <property type="match status" value="1"/>
</dbReference>
<organism evidence="2">
    <name type="scientific">Ananas comosus var. bracteatus</name>
    <name type="common">red pineapple</name>
    <dbReference type="NCBI Taxonomy" id="296719"/>
    <lineage>
        <taxon>Eukaryota</taxon>
        <taxon>Viridiplantae</taxon>
        <taxon>Streptophyta</taxon>
        <taxon>Embryophyta</taxon>
        <taxon>Tracheophyta</taxon>
        <taxon>Spermatophyta</taxon>
        <taxon>Magnoliopsida</taxon>
        <taxon>Liliopsida</taxon>
        <taxon>Poales</taxon>
        <taxon>Bromeliaceae</taxon>
        <taxon>Bromelioideae</taxon>
        <taxon>Ananas</taxon>
    </lineage>
</organism>
<dbReference type="InterPro" id="IPR001680">
    <property type="entry name" value="WD40_rpt"/>
</dbReference>
<dbReference type="Pfam" id="PF00400">
    <property type="entry name" value="WD40"/>
    <property type="match status" value="2"/>
</dbReference>
<dbReference type="Gene3D" id="2.130.10.10">
    <property type="entry name" value="YVTN repeat-like/Quinoprotein amine dehydrogenase"/>
    <property type="match status" value="1"/>
</dbReference>
<dbReference type="PANTHER" id="PTHR45290:SF1">
    <property type="entry name" value="OS03G0300300 PROTEIN"/>
    <property type="match status" value="1"/>
</dbReference>
<dbReference type="EMBL" id="CAJEUB010000009">
    <property type="protein sequence ID" value="CAD1845957.1"/>
    <property type="molecule type" value="Genomic_DNA"/>
</dbReference>
<proteinExistence type="predicted"/>
<name>A0A6V7QSS4_ANACO</name>
<evidence type="ECO:0000313" key="2">
    <source>
        <dbReference type="EMBL" id="CAD1845957.1"/>
    </source>
</evidence>
<sequence length="384" mass="41799">MLCGEEMDVRLRRSLLTPAVEAPRRLPSPPIPRGDRRRSLRRRSPEISAGTKAGYEWEGFGRKKMSDLGYFKRSVTALVAGFRGVRRVGIALGGEKGPSYVGLHLHEVGAVAKQEEEKGWRFLVGARTGGGDVLALNVSTGQLRWKINDCHPGGVTAISFSIHRLCIYTAGVDGMVCQIVYKGNILVVYFFRGVTAVSFSIHRLCVYTAGVMIWDTLKSQLQTQLPDFATSGESGLLSEAKRGHLALDYTFMKWVPLQSKKKRKGGGSLLVLGTGEGDVLALNISTGQLRWKINDCHPGGVTAVSFSIHRLCVYTAGVDGMVCQIDISTEKVLGRFRSSTKAISSLSISSDGKILVTAAGQLKTFNCSNQKKIQKFSGHPVRAI</sequence>
<evidence type="ECO:0000256" key="1">
    <source>
        <dbReference type="SAM" id="MobiDB-lite"/>
    </source>
</evidence>
<dbReference type="InterPro" id="IPR011047">
    <property type="entry name" value="Quinoprotein_ADH-like_sf"/>
</dbReference>
<accession>A0A6V7QSS4</accession>
<dbReference type="InterPro" id="IPR018391">
    <property type="entry name" value="PQQ_b-propeller_rpt"/>
</dbReference>
<dbReference type="SMART" id="SM00564">
    <property type="entry name" value="PQQ"/>
    <property type="match status" value="3"/>
</dbReference>
<reference evidence="2" key="1">
    <citation type="submission" date="2020-07" db="EMBL/GenBank/DDBJ databases">
        <authorList>
            <person name="Lin J."/>
        </authorList>
    </citation>
    <scope>NUCLEOTIDE SEQUENCE</scope>
</reference>
<dbReference type="InterPro" id="IPR015943">
    <property type="entry name" value="WD40/YVTN_repeat-like_dom_sf"/>
</dbReference>
<feature type="region of interest" description="Disordered" evidence="1">
    <location>
        <begin position="21"/>
        <end position="47"/>
    </location>
</feature>
<dbReference type="SMART" id="SM00320">
    <property type="entry name" value="WD40"/>
    <property type="match status" value="4"/>
</dbReference>
<protein>
    <submittedName>
        <fullName evidence="2">Uncharacterized protein</fullName>
    </submittedName>
</protein>
<gene>
    <name evidence="2" type="ORF">CB5_LOCUS29168</name>
</gene>
<dbReference type="AlphaFoldDB" id="A0A6V7QSS4"/>
<dbReference type="PANTHER" id="PTHR45290">
    <property type="entry name" value="OS03G0300300 PROTEIN"/>
    <property type="match status" value="1"/>
</dbReference>